<evidence type="ECO:0000313" key="2">
    <source>
        <dbReference type="Proteomes" id="UP000029444"/>
    </source>
</evidence>
<dbReference type="Pfam" id="PF07103">
    <property type="entry name" value="DUF1365"/>
    <property type="match status" value="1"/>
</dbReference>
<dbReference type="RefSeq" id="WP_035229884.1">
    <property type="nucleotide sequence ID" value="NZ_ARXV01000001.1"/>
</dbReference>
<dbReference type="OrthoDB" id="9778801at2"/>
<dbReference type="Proteomes" id="UP000029444">
    <property type="component" value="Unassembled WGS sequence"/>
</dbReference>
<dbReference type="EMBL" id="ARXV01000001">
    <property type="protein sequence ID" value="KGD66739.1"/>
    <property type="molecule type" value="Genomic_DNA"/>
</dbReference>
<comment type="caution">
    <text evidence="1">The sequence shown here is derived from an EMBL/GenBank/DDBJ whole genome shotgun (WGS) entry which is preliminary data.</text>
</comment>
<gene>
    <name evidence="1" type="ORF">Y5S_00406</name>
</gene>
<dbReference type="AlphaFoldDB" id="A0A095SQW8"/>
<keyword evidence="2" id="KW-1185">Reference proteome</keyword>
<evidence type="ECO:0000313" key="1">
    <source>
        <dbReference type="EMBL" id="KGD66739.1"/>
    </source>
</evidence>
<proteinExistence type="predicted"/>
<dbReference type="PANTHER" id="PTHR33973:SF4">
    <property type="entry name" value="OS07G0153300 PROTEIN"/>
    <property type="match status" value="1"/>
</dbReference>
<dbReference type="STRING" id="1177154.Y5S_00406"/>
<protein>
    <recommendedName>
        <fullName evidence="3">DUF1365 domain-containing protein</fullName>
    </recommendedName>
</protein>
<dbReference type="InterPro" id="IPR010775">
    <property type="entry name" value="DUF1365"/>
</dbReference>
<reference evidence="1 2" key="1">
    <citation type="submission" date="2012-09" db="EMBL/GenBank/DDBJ databases">
        <title>Genome Sequence of alkane-degrading Bacterium Alcanivorax sp. 19-m-6.</title>
        <authorList>
            <person name="Lai Q."/>
            <person name="Shao Z."/>
        </authorList>
    </citation>
    <scope>NUCLEOTIDE SEQUENCE [LARGE SCALE GENOMIC DNA]</scope>
    <source>
        <strain evidence="1 2">19-m-6</strain>
    </source>
</reference>
<dbReference type="PATRIC" id="fig|1177154.3.peg.409"/>
<dbReference type="PANTHER" id="PTHR33973">
    <property type="entry name" value="OS07G0153300 PROTEIN"/>
    <property type="match status" value="1"/>
</dbReference>
<accession>A0A095SQW8</accession>
<sequence length="259" mass="30248">MISRALVTGRVWHQRHVPFSHRFDYPLWLVWCDLEQIPELLAVSPWWGRAWRPVVFRDRDFVDGSDQPLSIKVREQAAAAGLNWQQGRVCMLGQWRTFGTLFNPLVLYLHFPEGSDQPDSMLAEVQNTPWKEKHFYALPLEHDEEGALVVDHDKTFHVSPFLPMALRYHWRLHVAFPELRLTLKDKNQDEVVFAAGLNLTLLHPEKALMRNVLVRMGARGFATLKGIYWQAFKLWRKGARFHPHPGPHKSTQEHGERRG</sequence>
<name>A0A095SQW8_9GAMM</name>
<organism evidence="1 2">
    <name type="scientific">Alcanivorax nanhaiticus</name>
    <dbReference type="NCBI Taxonomy" id="1177154"/>
    <lineage>
        <taxon>Bacteria</taxon>
        <taxon>Pseudomonadati</taxon>
        <taxon>Pseudomonadota</taxon>
        <taxon>Gammaproteobacteria</taxon>
        <taxon>Oceanospirillales</taxon>
        <taxon>Alcanivoracaceae</taxon>
        <taxon>Alcanivorax</taxon>
    </lineage>
</organism>
<evidence type="ECO:0008006" key="3">
    <source>
        <dbReference type="Google" id="ProtNLM"/>
    </source>
</evidence>
<dbReference type="eggNOG" id="COG3496">
    <property type="taxonomic scope" value="Bacteria"/>
</dbReference>